<keyword evidence="3" id="KW-0997">Cell inner membrane</keyword>
<dbReference type="PANTHER" id="PTHR35851">
    <property type="entry name" value="CELL DIVISION PROTEIN FTSQ"/>
    <property type="match status" value="1"/>
</dbReference>
<keyword evidence="7 9" id="KW-0472">Membrane</keyword>
<feature type="domain" description="POTRA" evidence="10">
    <location>
        <begin position="43"/>
        <end position="111"/>
    </location>
</feature>
<dbReference type="Pfam" id="PF08478">
    <property type="entry name" value="POTRA_1"/>
    <property type="match status" value="1"/>
</dbReference>
<dbReference type="InterPro" id="IPR005548">
    <property type="entry name" value="Cell_div_FtsQ/DivIB_C"/>
</dbReference>
<evidence type="ECO:0000256" key="3">
    <source>
        <dbReference type="ARBA" id="ARBA00022519"/>
    </source>
</evidence>
<dbReference type="AlphaFoldDB" id="A0A1G5BDT7"/>
<dbReference type="GO" id="GO:0090529">
    <property type="term" value="P:cell septum assembly"/>
    <property type="evidence" value="ECO:0007669"/>
    <property type="project" value="InterPro"/>
</dbReference>
<evidence type="ECO:0000256" key="4">
    <source>
        <dbReference type="ARBA" id="ARBA00022618"/>
    </source>
</evidence>
<accession>A0A1G5BDT7</accession>
<evidence type="ECO:0000256" key="2">
    <source>
        <dbReference type="ARBA" id="ARBA00022475"/>
    </source>
</evidence>
<dbReference type="InterPro" id="IPR013685">
    <property type="entry name" value="POTRA_FtsQ_type"/>
</dbReference>
<dbReference type="Proteomes" id="UP000198636">
    <property type="component" value="Unassembled WGS sequence"/>
</dbReference>
<dbReference type="PANTHER" id="PTHR35851:SF1">
    <property type="entry name" value="CELL DIVISION PROTEIN FTSQ"/>
    <property type="match status" value="1"/>
</dbReference>
<evidence type="ECO:0000256" key="5">
    <source>
        <dbReference type="ARBA" id="ARBA00022692"/>
    </source>
</evidence>
<feature type="transmembrane region" description="Helical" evidence="9">
    <location>
        <begin position="20"/>
        <end position="38"/>
    </location>
</feature>
<dbReference type="GO" id="GO:0016020">
    <property type="term" value="C:membrane"/>
    <property type="evidence" value="ECO:0007669"/>
    <property type="project" value="UniProtKB-SubCell"/>
</dbReference>
<gene>
    <name evidence="11" type="ORF">SAMN03080606_00384</name>
</gene>
<evidence type="ECO:0000313" key="11">
    <source>
        <dbReference type="EMBL" id="SCX88328.1"/>
    </source>
</evidence>
<proteinExistence type="predicted"/>
<keyword evidence="12" id="KW-1185">Reference proteome</keyword>
<evidence type="ECO:0000256" key="8">
    <source>
        <dbReference type="ARBA" id="ARBA00023306"/>
    </source>
</evidence>
<dbReference type="Gene3D" id="3.10.20.310">
    <property type="entry name" value="membrane protein fhac"/>
    <property type="match status" value="1"/>
</dbReference>
<evidence type="ECO:0000256" key="7">
    <source>
        <dbReference type="ARBA" id="ARBA00023136"/>
    </source>
</evidence>
<keyword evidence="6 9" id="KW-1133">Transmembrane helix</keyword>
<dbReference type="RefSeq" id="WP_091539345.1">
    <property type="nucleotide sequence ID" value="NZ_FMUS01000002.1"/>
</dbReference>
<organism evidence="11 12">
    <name type="scientific">Alkaliphilus peptidifermentans DSM 18978</name>
    <dbReference type="NCBI Taxonomy" id="1120976"/>
    <lineage>
        <taxon>Bacteria</taxon>
        <taxon>Bacillati</taxon>
        <taxon>Bacillota</taxon>
        <taxon>Clostridia</taxon>
        <taxon>Peptostreptococcales</taxon>
        <taxon>Natronincolaceae</taxon>
        <taxon>Alkaliphilus</taxon>
    </lineage>
</organism>
<keyword evidence="8" id="KW-0131">Cell cycle</keyword>
<dbReference type="InterPro" id="IPR026579">
    <property type="entry name" value="FtsQ"/>
</dbReference>
<evidence type="ECO:0000259" key="10">
    <source>
        <dbReference type="PROSITE" id="PS51779"/>
    </source>
</evidence>
<comment type="subcellular location">
    <subcellularLocation>
        <location evidence="1">Membrane</location>
    </subcellularLocation>
</comment>
<evidence type="ECO:0000256" key="9">
    <source>
        <dbReference type="SAM" id="Phobius"/>
    </source>
</evidence>
<keyword evidence="2" id="KW-1003">Cell membrane</keyword>
<evidence type="ECO:0000313" key="12">
    <source>
        <dbReference type="Proteomes" id="UP000198636"/>
    </source>
</evidence>
<sequence length="261" mass="30010">MGAQERQKRKKIRRKLRGFFSLMLILVVFLLWGIYGILQSDFMNLKVVDVEGNITLTSEEVLEASQLLLQRNILKYNLQDIQENIETHPYIKTAEIERKLPNRLIINVKERKEYAIIAYMGSYLYIDNEGVVLKISDSYFSNQIPLITGLSLESFELGGDIVSSNTIGLINGLRLIEAANLSDMIDIISELNINEVDNLRLITIDGIEVLLGTSENPVYQMLTLREVLVNLYSMEKRDVIIDVRYEGHVTVKERNIQEEEQ</sequence>
<evidence type="ECO:0000256" key="1">
    <source>
        <dbReference type="ARBA" id="ARBA00004370"/>
    </source>
</evidence>
<dbReference type="OrthoDB" id="1748794at2"/>
<dbReference type="PROSITE" id="PS51779">
    <property type="entry name" value="POTRA"/>
    <property type="match status" value="1"/>
</dbReference>
<dbReference type="InterPro" id="IPR034746">
    <property type="entry name" value="POTRA"/>
</dbReference>
<dbReference type="Pfam" id="PF03799">
    <property type="entry name" value="FtsQ_DivIB_C"/>
    <property type="match status" value="1"/>
</dbReference>
<reference evidence="11 12" key="1">
    <citation type="submission" date="2016-10" db="EMBL/GenBank/DDBJ databases">
        <authorList>
            <person name="de Groot N.N."/>
        </authorList>
    </citation>
    <scope>NUCLEOTIDE SEQUENCE [LARGE SCALE GENOMIC DNA]</scope>
    <source>
        <strain evidence="11 12">DSM 18978</strain>
    </source>
</reference>
<evidence type="ECO:0000256" key="6">
    <source>
        <dbReference type="ARBA" id="ARBA00022989"/>
    </source>
</evidence>
<dbReference type="EMBL" id="FMUS01000002">
    <property type="protein sequence ID" value="SCX88328.1"/>
    <property type="molecule type" value="Genomic_DNA"/>
</dbReference>
<keyword evidence="5 9" id="KW-0812">Transmembrane</keyword>
<dbReference type="STRING" id="1120976.SAMN03080606_00384"/>
<keyword evidence="4 11" id="KW-0132">Cell division</keyword>
<protein>
    <submittedName>
        <fullName evidence="11">Cell division protein FtsQ</fullName>
    </submittedName>
</protein>
<name>A0A1G5BDT7_9FIRM</name>